<keyword evidence="2" id="KW-1185">Reference proteome</keyword>
<sequence length="327" mass="37205">MQDKTPQNVEKSQNVSATTDLNMPGIAKLLAKRVLDDINEYCIEAYDDGYRWHLGASLIGQECLRAAWYSFRWAGVMTYSGATPEERRANHGRMQRLFQRGHLEEFRFVEYLRGTGWQVFEYDLSKPKKEDGSSPQFRVSGFGGHFGGSLDGIGIPPARYGFPEGTAFLLEFKTNGTGAGFQKLKEKGAAIAKEQHFAQMSTYGSDPAYRLEWALYLNTCKNDDDLHVEIVKLDWKLGDQMRSRAERIITSQEPPLRLSDNPTFWKCKSCDYFKQCHENGPLPKNCRSCKFAKPVDGGEWKCELVGQIIPRDFVPQGCNEWRSVNNV</sequence>
<dbReference type="Gene3D" id="3.90.320.10">
    <property type="match status" value="1"/>
</dbReference>
<name>A0A0K1LLC8_9CAUD</name>
<evidence type="ECO:0000313" key="1">
    <source>
        <dbReference type="EMBL" id="AKU43048.1"/>
    </source>
</evidence>
<dbReference type="OrthoDB" id="3242at10239"/>
<dbReference type="EMBL" id="KR935213">
    <property type="protein sequence ID" value="AKU43048.1"/>
    <property type="molecule type" value="Genomic_DNA"/>
</dbReference>
<accession>A0A0K1LLC8</accession>
<gene>
    <name evidence="1" type="ORF">RCTITAN_31</name>
</gene>
<keyword evidence="1" id="KW-0269">Exonuclease</keyword>
<dbReference type="GO" id="GO:0004527">
    <property type="term" value="F:exonuclease activity"/>
    <property type="evidence" value="ECO:0007669"/>
    <property type="project" value="UniProtKB-KW"/>
</dbReference>
<reference evidence="1 2" key="1">
    <citation type="journal article" date="2016" name="Genome Announc.">
        <title>Complete Genome Sequences of Five Bacteriophages That Infect Rhodobacter capsulatus.</title>
        <authorList>
            <person name="Bollivar D.W."/>
            <person name="Bernardoni B."/>
            <person name="Bockman M.R."/>
            <person name="Miller B.M."/>
            <person name="Russell D.A."/>
            <person name="Delesalle V.A."/>
            <person name="Krukonis G.P."/>
            <person name="Hatfull G.F."/>
            <person name="Cross M.R."/>
            <person name="Szewczyk M.M."/>
            <person name="Eppurath A."/>
        </authorList>
    </citation>
    <scope>NUCLEOTIDE SEQUENCE [LARGE SCALE GENOMIC DNA]</scope>
</reference>
<keyword evidence="1" id="KW-0378">Hydrolase</keyword>
<proteinExistence type="predicted"/>
<evidence type="ECO:0000313" key="2">
    <source>
        <dbReference type="Proteomes" id="UP000203710"/>
    </source>
</evidence>
<organism evidence="1 2">
    <name type="scientific">Rhodobacter phage RcTitan</name>
    <dbReference type="NCBI Taxonomy" id="1662330"/>
    <lineage>
        <taxon>Viruses</taxon>
        <taxon>Duplodnaviria</taxon>
        <taxon>Heunggongvirae</taxon>
        <taxon>Uroviricota</taxon>
        <taxon>Caudoviricetes</taxon>
        <taxon>Titanvirus</taxon>
        <taxon>Titanvirus rctitan</taxon>
    </lineage>
</organism>
<protein>
    <submittedName>
        <fullName evidence="1">Exonuclease</fullName>
    </submittedName>
</protein>
<dbReference type="Proteomes" id="UP000203710">
    <property type="component" value="Segment"/>
</dbReference>
<keyword evidence="1" id="KW-0540">Nuclease</keyword>
<dbReference type="KEGG" id="vg:26796464"/>
<dbReference type="InterPro" id="IPR011604">
    <property type="entry name" value="PDDEXK-like_dom_sf"/>
</dbReference>
<dbReference type="RefSeq" id="YP_009225696.1">
    <property type="nucleotide sequence ID" value="NC_029097.1"/>
</dbReference>
<dbReference type="GeneID" id="26796464"/>